<dbReference type="InterPro" id="IPR036770">
    <property type="entry name" value="Ankyrin_rpt-contain_sf"/>
</dbReference>
<dbReference type="Gene3D" id="1.25.40.20">
    <property type="entry name" value="Ankyrin repeat-containing domain"/>
    <property type="match status" value="4"/>
</dbReference>
<reference evidence="7" key="1">
    <citation type="submission" date="2019-04" db="EMBL/GenBank/DDBJ databases">
        <authorList>
            <person name="Melise S."/>
            <person name="Noan J."/>
            <person name="Okalmin O."/>
        </authorList>
    </citation>
    <scope>NUCLEOTIDE SEQUENCE</scope>
    <source>
        <strain evidence="7">FN9</strain>
    </source>
</reference>
<dbReference type="InterPro" id="IPR056884">
    <property type="entry name" value="NPHP3-like_N"/>
</dbReference>
<dbReference type="PANTHER" id="PTHR24123:SF141">
    <property type="entry name" value="ANKYRIN 2, ISOFORM U"/>
    <property type="match status" value="1"/>
</dbReference>
<feature type="domain" description="Nephrocystin 3-like N-terminal" evidence="6">
    <location>
        <begin position="213"/>
        <end position="376"/>
    </location>
</feature>
<dbReference type="Pfam" id="PF17111">
    <property type="entry name" value="PigL_N"/>
    <property type="match status" value="1"/>
</dbReference>
<dbReference type="PRINTS" id="PR01415">
    <property type="entry name" value="ANKYRIN"/>
</dbReference>
<organism evidence="7">
    <name type="scientific">Gibberella zeae</name>
    <name type="common">Wheat head blight fungus</name>
    <name type="synonym">Fusarium graminearum</name>
    <dbReference type="NCBI Taxonomy" id="5518"/>
    <lineage>
        <taxon>Eukaryota</taxon>
        <taxon>Fungi</taxon>
        <taxon>Dikarya</taxon>
        <taxon>Ascomycota</taxon>
        <taxon>Pezizomycotina</taxon>
        <taxon>Sordariomycetes</taxon>
        <taxon>Hypocreomycetidae</taxon>
        <taxon>Hypocreales</taxon>
        <taxon>Nectriaceae</taxon>
        <taxon>Fusarium</taxon>
    </lineage>
</organism>
<sequence>MDPLSLSASIAGLISVADLTFRLLYKYVRGVKEAENDIKSLKREIEGLCSVLRILQALAEVLVTEEDKSHAALSVDILDQCKETLEEICNKVQGAFATFEQKRLLKATLQKLKWPFGDVETKGLLDTLSRYKLTISMATSADSLSKLHILLNNQVQHNSKIEAAVKNIDKNTKLIANIELDKEKRRILDFFMKPTLNPRHNLDQSIELRHPTTGSWLMSSPELQSWFTDSGSLLWLNGIGGGGKTVLAGLVIQKAMSRTSDEVGAAFFFCDYKDKVTLRLAKILGGIAVQLALQNDASYEILERYHEDLNPPNELSTTPDVDGLESIIASMIKTFRQVLIVVDGLDECGDEMGSVTMSLAAFTSLDTPASVALFSRQEPDICARMGTNFTEILIEAHTEDIEIYVRAELEKRIQSRRLRLSDPETAHEIEEELISRAQGMFRWVTCQLDSLCDLFTDRDRLDALKQLPQTLHGTYRRLLERVNTKPSRTQKVVQLCLQFIAFFPRKLSIWELCQAVSTPEEIGDILNRGNTVTESDIIHYCSSLIRKSAEGNSFEFAHFSVQEFLESDMTGLEKYKISWQESSSILALQCLKFVQLKNVDECPTNKMGFFNWQRELEIELPFYPRAAAYWPMLMRASPEGFNQPFLQDAVSSLFCNSYSPHFRCWVYWFLIAVHEAKYNDYPSIKVSDIRVINYRRVIDIALDDQLGPLHLAAALSMPELCLKLMKDGADPSLRCRLGHPLRLAHTSLLGRTATKLSFESPAFLLLLPSAEHRALTVKYLMKDASLLEISDYPFLFSIAIVISCYLQDFSPIIELLSNGITPTTSDIDLFGSYLTTWWTHYENLSNVDGYHRKKVISNFESSIRALNKYLVDTCAFEQIWGFSFGKVLWTKAVAMKLSFTRNPTLTHREISISFETLRERIMLAISNDSSDALSDLLEDSRVSVFDSWSWNNSPSQTLLHHATSLNALFCVSLLLSLGCDPYARNTDGVPALHGIDMTENGIIIDIFLAHRVSLLAADRKQRTLWHVCAYTTDSSADFMRKLFTAKPEETKRAVLTKADDGNTPLALALSTTPDPSFDFDALEDHALSFIKYCNDVSGFWVNHDPLLPQAFRFGSTKVMQRLFSLGIKPDPFVAGSHTPLHELDANVSPTWVKFLMETFPRAMESRYSDRLPIDNYTDACVKAGKPPHENVFEMLVSNTILQSQNQNGLTPWEYSIDNINRSCDWDEKRVDASASRMAMSLVWSNYVNLGAVRAHEEVSGGCGTGKLLSIILHDSRVEGRSFNLNILEPDMIDKAISSSKSWNPVSNDVITFLQVSVQRQKVNMVKTLLKHGVDVHQRLAGLSTVELVCDYEIPIALCSTERGRNIIESILDHSDHHKLAEFSVDGTGRGLLHRMASLGQEPHVRWLMEQLIHRGVDINGIDYEAEPRFQWTPLTWHLSYNSTCYAGYLLELGADPGRCGNRNPLGDFHYFDAISTAVYYGHISWLRQLLNFSRTTTTKPCWTRPLSFDFVCGKDNLRLKCSNLHIACYKGHDEIVEFFIENGLIDYDRPTQEGITPLHLAALGGHSSIINYIIAQGQEVDVMTTARVTLLHYAAANGHLEATKALLSQHAQGSIAAFSWTPRIAASDSGNKDIVDLLDNIVEISNESKLELVEANRHKQKLLRQLSAAIESGNLLDCTTILLKGCPVDDLIPHSGGSTPLYLALVMNQSLIVADFLRRGASTLAYCHSDKQSVLEYAALNSNLVGILPSLVDHYLRQGGDLTNGPDSPIFFAAKSNVEGVRILLSYIRNTNKQGGGQHCHENTKVLERRHPFNDLNESYVDVVTALHVAVFYDQVDIAQLLLEAGANVDSTSTQGVSPIEWSGSSEMTSLLMKFGASTVPVLLMSLMEVISYWGNSIYTKAGSFENINTAEATMHARQRKELWLGLDALPRRFDEYGEDWRQLLAVRHLQGPLMDYIRSDPKLASHLLGFHAGYNFLLNSDLEIGNMVPFPWHQIRSDAFERMHFLRNSFRLFQRRLSRPIFKQWLNLEPDQGWSPLCRAASVEFLDVMENCLSIGADIDFEGCSWGSALMIASACGKLASVKCLVRAGAKIDYTGSRGHTSALSVTKSGVVKRWLIVERFVEQKKIEAATERDKSHSMGQKGRRSGIARIKVRLNELYYRRYGESSLDYLRRLEWLKLEMRGRIPYYTDGVIYEDTG</sequence>
<evidence type="ECO:0000256" key="4">
    <source>
        <dbReference type="SAM" id="Coils"/>
    </source>
</evidence>
<accession>A0A4E9D5H1</accession>
<evidence type="ECO:0000256" key="2">
    <source>
        <dbReference type="ARBA" id="ARBA00023043"/>
    </source>
</evidence>
<dbReference type="SMART" id="SM00248">
    <property type="entry name" value="ANK"/>
    <property type="match status" value="15"/>
</dbReference>
<gene>
    <name evidence="7" type="ORF">FUG_LOCUS114681</name>
</gene>
<dbReference type="PANTHER" id="PTHR24123">
    <property type="entry name" value="ANKYRIN REPEAT-CONTAINING"/>
    <property type="match status" value="1"/>
</dbReference>
<dbReference type="EMBL" id="CAAKMV010000088">
    <property type="protein sequence ID" value="VIO54136.1"/>
    <property type="molecule type" value="Genomic_DNA"/>
</dbReference>
<proteinExistence type="predicted"/>
<evidence type="ECO:0000259" key="5">
    <source>
        <dbReference type="Pfam" id="PF17111"/>
    </source>
</evidence>
<dbReference type="InterPro" id="IPR027417">
    <property type="entry name" value="P-loop_NTPase"/>
</dbReference>
<keyword evidence="1" id="KW-0677">Repeat</keyword>
<keyword evidence="4" id="KW-0175">Coiled coil</keyword>
<dbReference type="SUPFAM" id="SSF52540">
    <property type="entry name" value="P-loop containing nucleoside triphosphate hydrolases"/>
    <property type="match status" value="1"/>
</dbReference>
<name>A0A4E9D5H1_GIBZA</name>
<dbReference type="Pfam" id="PF24883">
    <property type="entry name" value="NPHP3_N"/>
    <property type="match status" value="1"/>
</dbReference>
<evidence type="ECO:0000256" key="1">
    <source>
        <dbReference type="ARBA" id="ARBA00022737"/>
    </source>
</evidence>
<dbReference type="Gene3D" id="3.40.50.300">
    <property type="entry name" value="P-loop containing nucleotide triphosphate hydrolases"/>
    <property type="match status" value="1"/>
</dbReference>
<dbReference type="PROSITE" id="PS50088">
    <property type="entry name" value="ANK_REPEAT"/>
    <property type="match status" value="2"/>
</dbReference>
<feature type="coiled-coil region" evidence="4">
    <location>
        <begin position="24"/>
        <end position="51"/>
    </location>
</feature>
<dbReference type="Pfam" id="PF00023">
    <property type="entry name" value="Ank"/>
    <property type="match status" value="2"/>
</dbReference>
<feature type="repeat" description="ANK" evidence="3">
    <location>
        <begin position="1553"/>
        <end position="1585"/>
    </location>
</feature>
<dbReference type="InterPro" id="IPR051165">
    <property type="entry name" value="Multifunctional_ANK_Repeat"/>
</dbReference>
<dbReference type="InterPro" id="IPR031348">
    <property type="entry name" value="PigL_N"/>
</dbReference>
<dbReference type="Pfam" id="PF12796">
    <property type="entry name" value="Ank_2"/>
    <property type="match status" value="1"/>
</dbReference>
<evidence type="ECO:0008006" key="8">
    <source>
        <dbReference type="Google" id="ProtNLM"/>
    </source>
</evidence>
<feature type="repeat" description="ANK" evidence="3">
    <location>
        <begin position="1822"/>
        <end position="1854"/>
    </location>
</feature>
<evidence type="ECO:0000256" key="3">
    <source>
        <dbReference type="PROSITE-ProRule" id="PRU00023"/>
    </source>
</evidence>
<protein>
    <recommendedName>
        <fullName evidence="8">NACHT domain-containing protein</fullName>
    </recommendedName>
</protein>
<keyword evidence="2 3" id="KW-0040">ANK repeat</keyword>
<feature type="domain" description="Azaphilone pigments biosynthesis cluster protein L N-terminal" evidence="5">
    <location>
        <begin position="1"/>
        <end position="175"/>
    </location>
</feature>
<dbReference type="InterPro" id="IPR002110">
    <property type="entry name" value="Ankyrin_rpt"/>
</dbReference>
<dbReference type="SUPFAM" id="SSF48403">
    <property type="entry name" value="Ankyrin repeat"/>
    <property type="match status" value="3"/>
</dbReference>
<evidence type="ECO:0000313" key="7">
    <source>
        <dbReference type="EMBL" id="VIO54136.1"/>
    </source>
</evidence>
<evidence type="ECO:0000259" key="6">
    <source>
        <dbReference type="Pfam" id="PF24883"/>
    </source>
</evidence>
<dbReference type="PROSITE" id="PS50297">
    <property type="entry name" value="ANK_REP_REGION"/>
    <property type="match status" value="2"/>
</dbReference>